<dbReference type="InterPro" id="IPR001155">
    <property type="entry name" value="OxRdtase_FMN_N"/>
</dbReference>
<evidence type="ECO:0000256" key="1">
    <source>
        <dbReference type="ARBA" id="ARBA00001917"/>
    </source>
</evidence>
<dbReference type="GO" id="GO:0003959">
    <property type="term" value="F:NADPH dehydrogenase activity"/>
    <property type="evidence" value="ECO:0007669"/>
    <property type="project" value="InterPro"/>
</dbReference>
<dbReference type="InterPro" id="IPR044152">
    <property type="entry name" value="YqjM-like"/>
</dbReference>
<dbReference type="PANTHER" id="PTHR43303">
    <property type="entry name" value="NADPH DEHYDROGENASE C23G7.10C-RELATED"/>
    <property type="match status" value="1"/>
</dbReference>
<evidence type="ECO:0000256" key="4">
    <source>
        <dbReference type="ARBA" id="ARBA00022857"/>
    </source>
</evidence>
<dbReference type="GO" id="GO:0010181">
    <property type="term" value="F:FMN binding"/>
    <property type="evidence" value="ECO:0007669"/>
    <property type="project" value="InterPro"/>
</dbReference>
<dbReference type="CDD" id="cd02932">
    <property type="entry name" value="OYE_YqiM_FMN"/>
    <property type="match status" value="1"/>
</dbReference>
<keyword evidence="2" id="KW-0285">Flavoprotein</keyword>
<evidence type="ECO:0000256" key="3">
    <source>
        <dbReference type="ARBA" id="ARBA00022643"/>
    </source>
</evidence>
<dbReference type="Proteomes" id="UP000483035">
    <property type="component" value="Unassembled WGS sequence"/>
</dbReference>
<dbReference type="Pfam" id="PF00724">
    <property type="entry name" value="Oxidored_FMN"/>
    <property type="match status" value="1"/>
</dbReference>
<dbReference type="GO" id="GO:0050661">
    <property type="term" value="F:NADP binding"/>
    <property type="evidence" value="ECO:0007669"/>
    <property type="project" value="InterPro"/>
</dbReference>
<reference evidence="7 8" key="1">
    <citation type="submission" date="2019-12" db="EMBL/GenBank/DDBJ databases">
        <title>Rhizobium genotypes associated with high levels of biological nitrogen fixation by grain legumes in a temperate-maritime cropping system.</title>
        <authorList>
            <person name="Maluk M."/>
            <person name="Francesc Ferrando Molina F."/>
            <person name="Lopez Del Egido L."/>
            <person name="Lafos M."/>
            <person name="Langarica-Fuentes A."/>
            <person name="Gebre Yohannes G."/>
            <person name="Young M.W."/>
            <person name="Martin P."/>
            <person name="Gantlett R."/>
            <person name="Kenicer G."/>
            <person name="Hawes C."/>
            <person name="Begg G.S."/>
            <person name="Quilliam R.S."/>
            <person name="Squire G.R."/>
            <person name="Poole P.S."/>
            <person name="Young P.W."/>
            <person name="Iannetta P.M."/>
            <person name="James E.K."/>
        </authorList>
    </citation>
    <scope>NUCLEOTIDE SEQUENCE [LARGE SCALE GENOMIC DNA]</scope>
    <source>
        <strain evidence="7 8">JHI1118</strain>
    </source>
</reference>
<dbReference type="RefSeq" id="WP_163994579.1">
    <property type="nucleotide sequence ID" value="NZ_WUEY01000041.1"/>
</dbReference>
<dbReference type="SUPFAM" id="SSF51395">
    <property type="entry name" value="FMN-linked oxidoreductases"/>
    <property type="match status" value="1"/>
</dbReference>
<feature type="domain" description="NADH:flavin oxidoreductase/NADH oxidase N-terminal" evidence="6">
    <location>
        <begin position="18"/>
        <end position="357"/>
    </location>
</feature>
<organism evidence="7 8">
    <name type="scientific">Rhizobium lusitanum</name>
    <dbReference type="NCBI Taxonomy" id="293958"/>
    <lineage>
        <taxon>Bacteria</taxon>
        <taxon>Pseudomonadati</taxon>
        <taxon>Pseudomonadota</taxon>
        <taxon>Alphaproteobacteria</taxon>
        <taxon>Hyphomicrobiales</taxon>
        <taxon>Rhizobiaceae</taxon>
        <taxon>Rhizobium/Agrobacterium group</taxon>
        <taxon>Rhizobium</taxon>
    </lineage>
</organism>
<protein>
    <recommendedName>
        <fullName evidence="6">NADH:flavin oxidoreductase/NADH oxidase N-terminal domain-containing protein</fullName>
    </recommendedName>
</protein>
<comment type="cofactor">
    <cofactor evidence="1">
        <name>FMN</name>
        <dbReference type="ChEBI" id="CHEBI:58210"/>
    </cofactor>
</comment>
<dbReference type="EMBL" id="WUEY01000041">
    <property type="protein sequence ID" value="NEI74846.1"/>
    <property type="molecule type" value="Genomic_DNA"/>
</dbReference>
<keyword evidence="5" id="KW-0560">Oxidoreductase</keyword>
<keyword evidence="4" id="KW-0521">NADP</keyword>
<dbReference type="InterPro" id="IPR013785">
    <property type="entry name" value="Aldolase_TIM"/>
</dbReference>
<evidence type="ECO:0000259" key="6">
    <source>
        <dbReference type="Pfam" id="PF00724"/>
    </source>
</evidence>
<dbReference type="Gene3D" id="3.20.20.70">
    <property type="entry name" value="Aldolase class I"/>
    <property type="match status" value="1"/>
</dbReference>
<evidence type="ECO:0000256" key="5">
    <source>
        <dbReference type="ARBA" id="ARBA00023002"/>
    </source>
</evidence>
<evidence type="ECO:0000313" key="8">
    <source>
        <dbReference type="Proteomes" id="UP000483035"/>
    </source>
</evidence>
<comment type="caution">
    <text evidence="7">The sequence shown here is derived from an EMBL/GenBank/DDBJ whole genome shotgun (WGS) entry which is preliminary data.</text>
</comment>
<keyword evidence="3" id="KW-0288">FMN</keyword>
<evidence type="ECO:0000256" key="2">
    <source>
        <dbReference type="ARBA" id="ARBA00022630"/>
    </source>
</evidence>
<sequence>MSKPAVKSFDGPLVLSKLKIRDLEIPNRLWVAPMGQHSASLRDGKPTDWQLVHLGQYALGGAGLILTESVAVSEVGKLNLHGSGIWSDEQAEGWRRITSFIHEQKSRIGIQLVHGGRKSGTYPSWGEEFQNRHGRSASRDDGGWQTVAPSAIPYPGLDGPRALTAEEIRDIPRQFAEGARRAVQVGFDVVEIHAAHGFLLHQFLSPLSNHRTDEYGGSLEKRVRLLDEVIVAVRKAVGPRVPIFVRLSATDWAPDGWDEASTLWAVQSGAEAGADLFDISTGGNVPAVDNIPVYPGYQVQFSKRLREQADVLTATVGVIVDGLQAEQILRSDAADAVFVGRQFLRNAYFARHAAEQLRAIDNIFIPPQYGLAYRQERW</sequence>
<dbReference type="PANTHER" id="PTHR43303:SF4">
    <property type="entry name" value="NADPH DEHYDROGENASE C23G7.10C-RELATED"/>
    <property type="match status" value="1"/>
</dbReference>
<accession>A0A6L9UL22</accession>
<gene>
    <name evidence="7" type="ORF">GR212_35490</name>
</gene>
<proteinExistence type="predicted"/>
<evidence type="ECO:0000313" key="7">
    <source>
        <dbReference type="EMBL" id="NEI74846.1"/>
    </source>
</evidence>
<dbReference type="AlphaFoldDB" id="A0A6L9UL22"/>
<name>A0A6L9UL22_9HYPH</name>